<evidence type="ECO:0000256" key="4">
    <source>
        <dbReference type="ARBA" id="ARBA00022737"/>
    </source>
</evidence>
<dbReference type="PANTHER" id="PTHR12360:SF12">
    <property type="entry name" value="TRANSCRIPTIONAL REPRESSOR NF-X1"/>
    <property type="match status" value="1"/>
</dbReference>
<proteinExistence type="inferred from homology"/>
<sequence>MDDSSADSVDETLNLHTHPDPKSLVLEFSEDDTSSAASSDDEEMDVLSDNDDMMYYERAIQEIAAGDSYICMICTVEMDYTCKMYACKKCCRIFDYDCIREWALKSTEKTKERIWKCPNCYHVNKKVPTKNRATCWCGKVVNPEKNPLNPNSCGQTCNAPVCIHGCSKICHLGPHPECLRTITMKCDCGKHERQISCFQSKSQSGRRNRFSCEEECGLPLSCGIHTCKKKCHSGLCGSCPELLEVNEEKCATIKCYCGLETKKSFPCKDVKAPTTLSRDAEGNKWVGVFSCNKIRNVEYSCQKHSFVESCVAPPTVSGTKQCPFSPNLLKTCPCGRTPLNALSKPRLKCTDPVPTCEACCNKPLKCGKHRCPFTCHNGPCMDPCIQIDKKPCSCHQSFFLTPCQFEGEPHCNIKCESLMSCRRHRCTERCCSGRPLAEKRKKTLFRSSDINDETLVEAQHVCLKECNLMLSCGKHRCQRKCHPGKCPPCLESDSNDLVCPCGKTVVEAPVRCGTKLSPCLFPCIKVIRNESVCGHPPVPHSCHPLDQPCPPCTATVFKPCKCGKRDKVRTVCFQKDVSCGKICGLPLLTCHHKCQKVCHPNGECQVKCKQVCRKKRVNCVHECLKSCHGSTECSDSPCPVSTKISCPCGRRESYVTCNATSTIDSAALITRLDCNEECEVVKRHRELREAFGIVEKEEPENLGTERLQSFAQSATNYDDLQLPYTEPALVAYTKQPNWCEQIEELLIKFMDDNSRPSLHFKPMRPPQRYFIHEIAKAFNLYAESQDREPKRSVFLKKNDDGTSLKPALRLSDVLPVYQNFKKLEKERKAKQFEARTTARLMNITLDDTLEERKKFENNGLIIKNLSNGITLEFLSEFFNKFFKSTLIKNPQYLIIENNGLIYPESHNEITQGVYNDLDMLVGHFNVIVKEELIGDSVEMCNIENELPEERLETPRLETPGLESDDE</sequence>
<dbReference type="GeneID" id="13887736"/>
<dbReference type="InterPro" id="IPR001374">
    <property type="entry name" value="R3H_dom"/>
</dbReference>
<dbReference type="InterPro" id="IPR034077">
    <property type="entry name" value="R3H_FAP1"/>
</dbReference>
<evidence type="ECO:0000256" key="7">
    <source>
        <dbReference type="ARBA" id="ARBA00023015"/>
    </source>
</evidence>
<dbReference type="InterPro" id="IPR001841">
    <property type="entry name" value="Znf_RING"/>
</dbReference>
<dbReference type="SUPFAM" id="SSF57850">
    <property type="entry name" value="RING/U-box"/>
    <property type="match status" value="1"/>
</dbReference>
<keyword evidence="15" id="KW-1185">Reference proteome</keyword>
<feature type="region of interest" description="Disordered" evidence="11">
    <location>
        <begin position="1"/>
        <end position="20"/>
    </location>
</feature>
<dbReference type="EMBL" id="HE650828">
    <property type="protein sequence ID" value="CCF59740.1"/>
    <property type="molecule type" value="Genomic_DNA"/>
</dbReference>
<evidence type="ECO:0000256" key="9">
    <source>
        <dbReference type="ARBA" id="ARBA00023242"/>
    </source>
</evidence>
<dbReference type="GO" id="GO:0070651">
    <property type="term" value="P:nonfunctional rRNA decay"/>
    <property type="evidence" value="ECO:0007669"/>
    <property type="project" value="EnsemblFungi"/>
</dbReference>
<protein>
    <recommendedName>
        <fullName evidence="16">R3H domain-containing protein</fullName>
    </recommendedName>
</protein>
<dbReference type="FunCoup" id="H2AZI4">
    <property type="interactions" value="1073"/>
</dbReference>
<evidence type="ECO:0000256" key="6">
    <source>
        <dbReference type="ARBA" id="ARBA00022833"/>
    </source>
</evidence>
<keyword evidence="4" id="KW-0677">Repeat</keyword>
<evidence type="ECO:0000313" key="15">
    <source>
        <dbReference type="Proteomes" id="UP000005220"/>
    </source>
</evidence>
<dbReference type="HOGENOM" id="CLU_005714_2_2_1"/>
<dbReference type="InterPro" id="IPR036867">
    <property type="entry name" value="R3H_dom_sf"/>
</dbReference>
<gene>
    <name evidence="14" type="primary">KAFR0H03300</name>
    <name evidence="14" type="ORF">KAFR_0H03300</name>
</gene>
<feature type="domain" description="R3H" evidence="13">
    <location>
        <begin position="736"/>
        <end position="799"/>
    </location>
</feature>
<dbReference type="Proteomes" id="UP000005220">
    <property type="component" value="Chromosome 8"/>
</dbReference>
<dbReference type="GO" id="GO:0000977">
    <property type="term" value="F:RNA polymerase II transcription regulatory region sequence-specific DNA binding"/>
    <property type="evidence" value="ECO:0007669"/>
    <property type="project" value="TreeGrafter"/>
</dbReference>
<dbReference type="GO" id="GO:0005634">
    <property type="term" value="C:nucleus"/>
    <property type="evidence" value="ECO:0007669"/>
    <property type="project" value="UniProtKB-SubCell"/>
</dbReference>
<organism evidence="14 15">
    <name type="scientific">Kazachstania africana (strain ATCC 22294 / BCRC 22015 / CBS 2517 / CECT 1963 / NBRC 1671 / NRRL Y-8276)</name>
    <name type="common">Yeast</name>
    <name type="synonym">Kluyveromyces africanus</name>
    <dbReference type="NCBI Taxonomy" id="1071382"/>
    <lineage>
        <taxon>Eukaryota</taxon>
        <taxon>Fungi</taxon>
        <taxon>Dikarya</taxon>
        <taxon>Ascomycota</taxon>
        <taxon>Saccharomycotina</taxon>
        <taxon>Saccharomycetes</taxon>
        <taxon>Saccharomycetales</taxon>
        <taxon>Saccharomycetaceae</taxon>
        <taxon>Kazachstania</taxon>
    </lineage>
</organism>
<keyword evidence="5 10" id="KW-0863">Zinc-finger</keyword>
<dbReference type="GO" id="GO:0000122">
    <property type="term" value="P:negative regulation of transcription by RNA polymerase II"/>
    <property type="evidence" value="ECO:0007669"/>
    <property type="project" value="TreeGrafter"/>
</dbReference>
<keyword evidence="3" id="KW-0479">Metal-binding</keyword>
<dbReference type="PROSITE" id="PS50089">
    <property type="entry name" value="ZF_RING_2"/>
    <property type="match status" value="1"/>
</dbReference>
<evidence type="ECO:0000313" key="14">
    <source>
        <dbReference type="EMBL" id="CCF59740.1"/>
    </source>
</evidence>
<dbReference type="STRING" id="1071382.H2AZI4"/>
<dbReference type="FunFam" id="3.30.1370.50:FF:000006">
    <property type="entry name" value="NF-X1 finger transcription factor"/>
    <property type="match status" value="1"/>
</dbReference>
<dbReference type="SUPFAM" id="SSF82708">
    <property type="entry name" value="R3H domain"/>
    <property type="match status" value="1"/>
</dbReference>
<evidence type="ECO:0008006" key="16">
    <source>
        <dbReference type="Google" id="ProtNLM"/>
    </source>
</evidence>
<keyword evidence="9" id="KW-0539">Nucleus</keyword>
<dbReference type="Gene3D" id="3.30.1370.50">
    <property type="entry name" value="R3H-like domain"/>
    <property type="match status" value="1"/>
</dbReference>
<evidence type="ECO:0000256" key="8">
    <source>
        <dbReference type="ARBA" id="ARBA00023163"/>
    </source>
</evidence>
<dbReference type="InterPro" id="IPR000967">
    <property type="entry name" value="Znf_NFX1"/>
</dbReference>
<dbReference type="CDD" id="cd06006">
    <property type="entry name" value="R3H_unknown_2"/>
    <property type="match status" value="1"/>
</dbReference>
<accession>H2AZI4</accession>
<dbReference type="SMART" id="SM00438">
    <property type="entry name" value="ZnF_NFX"/>
    <property type="match status" value="7"/>
</dbReference>
<evidence type="ECO:0000256" key="5">
    <source>
        <dbReference type="ARBA" id="ARBA00022771"/>
    </source>
</evidence>
<feature type="compositionally biased region" description="Acidic residues" evidence="11">
    <location>
        <begin position="1"/>
        <end position="10"/>
    </location>
</feature>
<dbReference type="eggNOG" id="KOG1952">
    <property type="taxonomic scope" value="Eukaryota"/>
</dbReference>
<keyword evidence="6" id="KW-0862">Zinc</keyword>
<feature type="domain" description="RING-type" evidence="12">
    <location>
        <begin position="71"/>
        <end position="120"/>
    </location>
</feature>
<keyword evidence="8" id="KW-0804">Transcription</keyword>
<dbReference type="PROSITE" id="PS51061">
    <property type="entry name" value="R3H"/>
    <property type="match status" value="1"/>
</dbReference>
<dbReference type="Pfam" id="PF01422">
    <property type="entry name" value="zf-NF-X1"/>
    <property type="match status" value="5"/>
</dbReference>
<reference evidence="14 15" key="1">
    <citation type="journal article" date="2011" name="Proc. Natl. Acad. Sci. U.S.A.">
        <title>Evolutionary erosion of yeast sex chromosomes by mating-type switching accidents.</title>
        <authorList>
            <person name="Gordon J.L."/>
            <person name="Armisen D."/>
            <person name="Proux-Wera E."/>
            <person name="Oheigeartaigh S.S."/>
            <person name="Byrne K.P."/>
            <person name="Wolfe K.H."/>
        </authorList>
    </citation>
    <scope>NUCLEOTIDE SEQUENCE [LARGE SCALE GENOMIC DNA]</scope>
    <source>
        <strain evidence="15">ATCC 22294 / BCRC 22015 / CBS 2517 / CECT 1963 / NBRC 1671 / NRRL Y-8276</strain>
    </source>
</reference>
<dbReference type="GO" id="GO:0008270">
    <property type="term" value="F:zinc ion binding"/>
    <property type="evidence" value="ECO:0007669"/>
    <property type="project" value="UniProtKB-KW"/>
</dbReference>
<comment type="subcellular location">
    <subcellularLocation>
        <location evidence="1">Nucleus</location>
    </subcellularLocation>
</comment>
<evidence type="ECO:0000256" key="10">
    <source>
        <dbReference type="PROSITE-ProRule" id="PRU00175"/>
    </source>
</evidence>
<dbReference type="Pfam" id="PF01424">
    <property type="entry name" value="R3H"/>
    <property type="match status" value="1"/>
</dbReference>
<dbReference type="GO" id="GO:0000981">
    <property type="term" value="F:DNA-binding transcription factor activity, RNA polymerase II-specific"/>
    <property type="evidence" value="ECO:0007669"/>
    <property type="project" value="TreeGrafter"/>
</dbReference>
<dbReference type="OrthoDB" id="6512771at2759"/>
<evidence type="ECO:0000256" key="3">
    <source>
        <dbReference type="ARBA" id="ARBA00022723"/>
    </source>
</evidence>
<evidence type="ECO:0000259" key="12">
    <source>
        <dbReference type="PROSITE" id="PS50089"/>
    </source>
</evidence>
<dbReference type="RefSeq" id="XP_003958875.1">
    <property type="nucleotide sequence ID" value="XM_003958826.1"/>
</dbReference>
<dbReference type="SMART" id="SM00393">
    <property type="entry name" value="R3H"/>
    <property type="match status" value="1"/>
</dbReference>
<dbReference type="CDD" id="cd06008">
    <property type="entry name" value="NF-X1-zinc-finger"/>
    <property type="match status" value="5"/>
</dbReference>
<dbReference type="GO" id="GO:0005737">
    <property type="term" value="C:cytoplasm"/>
    <property type="evidence" value="ECO:0007669"/>
    <property type="project" value="EnsemblFungi"/>
</dbReference>
<dbReference type="PANTHER" id="PTHR12360">
    <property type="entry name" value="NUCLEAR TRANSCRIPTION FACTOR, X-BOX BINDING 1 NFX1"/>
    <property type="match status" value="1"/>
</dbReference>
<name>H2AZI4_KAZAF</name>
<dbReference type="KEGG" id="kaf:KAFR_0H03300"/>
<dbReference type="InParanoid" id="H2AZI4"/>
<comment type="similarity">
    <text evidence="2">Belongs to the NFX1 family.</text>
</comment>
<evidence type="ECO:0000256" key="11">
    <source>
        <dbReference type="SAM" id="MobiDB-lite"/>
    </source>
</evidence>
<dbReference type="AlphaFoldDB" id="H2AZI4"/>
<evidence type="ECO:0000256" key="1">
    <source>
        <dbReference type="ARBA" id="ARBA00004123"/>
    </source>
</evidence>
<dbReference type="InterPro" id="IPR034078">
    <property type="entry name" value="NFX1_fam"/>
</dbReference>
<keyword evidence="7" id="KW-0805">Transcription regulation</keyword>
<evidence type="ECO:0000259" key="13">
    <source>
        <dbReference type="PROSITE" id="PS51061"/>
    </source>
</evidence>
<evidence type="ECO:0000256" key="2">
    <source>
        <dbReference type="ARBA" id="ARBA00007269"/>
    </source>
</evidence>